<dbReference type="EMBL" id="KZ666326">
    <property type="protein sequence ID" value="PPR95290.1"/>
    <property type="molecule type" value="Genomic_DNA"/>
</dbReference>
<organism evidence="2 3">
    <name type="scientific">Gossypium barbadense</name>
    <name type="common">Sea Island cotton</name>
    <name type="synonym">Hibiscus barbadensis</name>
    <dbReference type="NCBI Taxonomy" id="3634"/>
    <lineage>
        <taxon>Eukaryota</taxon>
        <taxon>Viridiplantae</taxon>
        <taxon>Streptophyta</taxon>
        <taxon>Embryophyta</taxon>
        <taxon>Tracheophyta</taxon>
        <taxon>Spermatophyta</taxon>
        <taxon>Magnoliopsida</taxon>
        <taxon>eudicotyledons</taxon>
        <taxon>Gunneridae</taxon>
        <taxon>Pentapetalae</taxon>
        <taxon>rosids</taxon>
        <taxon>malvids</taxon>
        <taxon>Malvales</taxon>
        <taxon>Malvaceae</taxon>
        <taxon>Malvoideae</taxon>
        <taxon>Gossypium</taxon>
    </lineage>
</organism>
<feature type="region of interest" description="Disordered" evidence="1">
    <location>
        <begin position="99"/>
        <end position="131"/>
    </location>
</feature>
<dbReference type="AlphaFoldDB" id="A0A2P5WW19"/>
<accession>A0A2P5WW19</accession>
<reference evidence="2 3" key="1">
    <citation type="submission" date="2015-01" db="EMBL/GenBank/DDBJ databases">
        <title>Genome of allotetraploid Gossypium barbadense reveals genomic plasticity and fiber elongation in cotton evolution.</title>
        <authorList>
            <person name="Chen X."/>
            <person name="Liu X."/>
            <person name="Zhao B."/>
            <person name="Zheng H."/>
            <person name="Hu Y."/>
            <person name="Lu G."/>
            <person name="Yang C."/>
            <person name="Chen J."/>
            <person name="Shan C."/>
            <person name="Zhang L."/>
            <person name="Zhou Y."/>
            <person name="Wang L."/>
            <person name="Guo W."/>
            <person name="Bai Y."/>
            <person name="Ruan J."/>
            <person name="Shangguan X."/>
            <person name="Mao Y."/>
            <person name="Jiang J."/>
            <person name="Zhu Y."/>
            <person name="Lei J."/>
            <person name="Kang H."/>
            <person name="Chen S."/>
            <person name="He X."/>
            <person name="Wang R."/>
            <person name="Wang Y."/>
            <person name="Chen J."/>
            <person name="Wang L."/>
            <person name="Yu S."/>
            <person name="Wang B."/>
            <person name="Wei J."/>
            <person name="Song S."/>
            <person name="Lu X."/>
            <person name="Gao Z."/>
            <person name="Gu W."/>
            <person name="Deng X."/>
            <person name="Ma D."/>
            <person name="Wang S."/>
            <person name="Liang W."/>
            <person name="Fang L."/>
            <person name="Cai C."/>
            <person name="Zhu X."/>
            <person name="Zhou B."/>
            <person name="Zhang Y."/>
            <person name="Chen Z."/>
            <person name="Xu S."/>
            <person name="Zhu R."/>
            <person name="Wang S."/>
            <person name="Zhang T."/>
            <person name="Zhao G."/>
        </authorList>
    </citation>
    <scope>NUCLEOTIDE SEQUENCE [LARGE SCALE GENOMIC DNA]</scope>
    <source>
        <strain evidence="3">cv. Xinhai21</strain>
        <tissue evidence="2">Leaf</tissue>
    </source>
</reference>
<dbReference type="OrthoDB" id="10464179at2759"/>
<evidence type="ECO:0000256" key="1">
    <source>
        <dbReference type="SAM" id="MobiDB-lite"/>
    </source>
</evidence>
<evidence type="ECO:0000313" key="2">
    <source>
        <dbReference type="EMBL" id="PPR95290.1"/>
    </source>
</evidence>
<sequence>MERVDDEDVKTMIALYCWNQSHQIDLIHLFAKLADVELAEDFTPLSEEHEVQDPYTVVSITFIDRRATVCGINIYLNAPPTSKNLNPSPHLQIHPVVIETDMDGDDGYDNNDPSDYEVEDFSDPDLNEISG</sequence>
<dbReference type="Proteomes" id="UP000239757">
    <property type="component" value="Unassembled WGS sequence"/>
</dbReference>
<protein>
    <submittedName>
        <fullName evidence="2">Uncharacterized protein</fullName>
    </submittedName>
</protein>
<gene>
    <name evidence="2" type="ORF">GOBAR_AA25382</name>
</gene>
<feature type="compositionally biased region" description="Acidic residues" evidence="1">
    <location>
        <begin position="100"/>
        <end position="131"/>
    </location>
</feature>
<evidence type="ECO:0000313" key="3">
    <source>
        <dbReference type="Proteomes" id="UP000239757"/>
    </source>
</evidence>
<name>A0A2P5WW19_GOSBA</name>
<proteinExistence type="predicted"/>